<organism evidence="1 2">
    <name type="scientific">Keguizhuia sedimenti</name>
    <dbReference type="NCBI Taxonomy" id="3064264"/>
    <lineage>
        <taxon>Bacteria</taxon>
        <taxon>Pseudomonadati</taxon>
        <taxon>Pseudomonadota</taxon>
        <taxon>Betaproteobacteria</taxon>
        <taxon>Burkholderiales</taxon>
        <taxon>Oxalobacteraceae</taxon>
        <taxon>Keguizhuia</taxon>
    </lineage>
</organism>
<comment type="caution">
    <text evidence="1">The sequence shown here is derived from an EMBL/GenBank/DDBJ whole genome shotgun (WGS) entry which is preliminary data.</text>
</comment>
<evidence type="ECO:0000313" key="1">
    <source>
        <dbReference type="EMBL" id="MDQ9171928.1"/>
    </source>
</evidence>
<name>A0ABU1BSC9_9BURK</name>
<protein>
    <submittedName>
        <fullName evidence="1">Uncharacterized protein</fullName>
    </submittedName>
</protein>
<accession>A0ABU1BSC9</accession>
<evidence type="ECO:0000313" key="2">
    <source>
        <dbReference type="Proteomes" id="UP001225596"/>
    </source>
</evidence>
<dbReference type="EMBL" id="JAUYVH010000014">
    <property type="protein sequence ID" value="MDQ9171928.1"/>
    <property type="molecule type" value="Genomic_DNA"/>
</dbReference>
<reference evidence="1 2" key="1">
    <citation type="submission" date="2023-08" db="EMBL/GenBank/DDBJ databases">
        <title>Oxalobacteraceae gen .nov., isolated from river sludge outside the plant.</title>
        <authorList>
            <person name="Zhao S.Y."/>
        </authorList>
    </citation>
    <scope>NUCLEOTIDE SEQUENCE [LARGE SCALE GENOMIC DNA]</scope>
    <source>
        <strain evidence="1 2">R-40</strain>
    </source>
</reference>
<gene>
    <name evidence="1" type="ORF">Q8A64_16055</name>
</gene>
<sequence length="75" mass="8284">MTMSTVQGEIWKQITQTYLQWDPDKVHLMPVDELSDMLPAVSPDLIGETLVQAANDHLAELASGDEGSCFKPVLQ</sequence>
<dbReference type="RefSeq" id="WP_338437910.1">
    <property type="nucleotide sequence ID" value="NZ_JAUYVH010000014.1"/>
</dbReference>
<dbReference type="Proteomes" id="UP001225596">
    <property type="component" value="Unassembled WGS sequence"/>
</dbReference>
<keyword evidence="2" id="KW-1185">Reference proteome</keyword>
<proteinExistence type="predicted"/>